<dbReference type="InParanoid" id="G3HH70"/>
<gene>
    <name evidence="1" type="ORF">I79_009967</name>
</gene>
<evidence type="ECO:0000313" key="2">
    <source>
        <dbReference type="Proteomes" id="UP000001075"/>
    </source>
</evidence>
<sequence>MTSRRQKLPGSCFQKAAPGRAAHSIAAGARASKFMFLGVQKKRECLSQACHC</sequence>
<dbReference type="AlphaFoldDB" id="G3HH70"/>
<protein>
    <submittedName>
        <fullName evidence="1">Uncharacterized protein</fullName>
    </submittedName>
</protein>
<dbReference type="Proteomes" id="UP000001075">
    <property type="component" value="Unassembled WGS sequence"/>
</dbReference>
<name>G3HH70_CRIGR</name>
<accession>G3HH70</accession>
<organism evidence="1 2">
    <name type="scientific">Cricetulus griseus</name>
    <name type="common">Chinese hamster</name>
    <name type="synonym">Cricetulus barabensis griseus</name>
    <dbReference type="NCBI Taxonomy" id="10029"/>
    <lineage>
        <taxon>Eukaryota</taxon>
        <taxon>Metazoa</taxon>
        <taxon>Chordata</taxon>
        <taxon>Craniata</taxon>
        <taxon>Vertebrata</taxon>
        <taxon>Euteleostomi</taxon>
        <taxon>Mammalia</taxon>
        <taxon>Eutheria</taxon>
        <taxon>Euarchontoglires</taxon>
        <taxon>Glires</taxon>
        <taxon>Rodentia</taxon>
        <taxon>Myomorpha</taxon>
        <taxon>Muroidea</taxon>
        <taxon>Cricetidae</taxon>
        <taxon>Cricetinae</taxon>
        <taxon>Cricetulus</taxon>
    </lineage>
</organism>
<dbReference type="EMBL" id="JH000372">
    <property type="protein sequence ID" value="EGV99027.1"/>
    <property type="molecule type" value="Genomic_DNA"/>
</dbReference>
<evidence type="ECO:0000313" key="1">
    <source>
        <dbReference type="EMBL" id="EGV99027.1"/>
    </source>
</evidence>
<proteinExistence type="predicted"/>
<reference evidence="2" key="1">
    <citation type="journal article" date="2011" name="Nat. Biotechnol.">
        <title>The genomic sequence of the Chinese hamster ovary (CHO)-K1 cell line.</title>
        <authorList>
            <person name="Xu X."/>
            <person name="Nagarajan H."/>
            <person name="Lewis N.E."/>
            <person name="Pan S."/>
            <person name="Cai Z."/>
            <person name="Liu X."/>
            <person name="Chen W."/>
            <person name="Xie M."/>
            <person name="Wang W."/>
            <person name="Hammond S."/>
            <person name="Andersen M.R."/>
            <person name="Neff N."/>
            <person name="Passarelli B."/>
            <person name="Koh W."/>
            <person name="Fan H.C."/>
            <person name="Wang J."/>
            <person name="Gui Y."/>
            <person name="Lee K.H."/>
            <person name="Betenbaugh M.J."/>
            <person name="Quake S.R."/>
            <person name="Famili I."/>
            <person name="Palsson B.O."/>
            <person name="Wang J."/>
        </authorList>
    </citation>
    <scope>NUCLEOTIDE SEQUENCE [LARGE SCALE GENOMIC DNA]</scope>
    <source>
        <strain evidence="2">CHO K1 cell line</strain>
    </source>
</reference>